<protein>
    <submittedName>
        <fullName evidence="3">Uncharacterized protein</fullName>
    </submittedName>
</protein>
<proteinExistence type="inferred from homology"/>
<evidence type="ECO:0000256" key="1">
    <source>
        <dbReference type="ARBA" id="ARBA00006484"/>
    </source>
</evidence>
<keyword evidence="4" id="KW-1185">Reference proteome</keyword>
<dbReference type="STRING" id="321146.A0A139H809"/>
<evidence type="ECO:0000313" key="3">
    <source>
        <dbReference type="EMBL" id="KXS98595.1"/>
    </source>
</evidence>
<dbReference type="PANTHER" id="PTHR42760:SF124">
    <property type="entry name" value="SHORT-CHAIN DEHYDROGENASE_REDUCTASE"/>
    <property type="match status" value="1"/>
</dbReference>
<comment type="caution">
    <text evidence="3">The sequence shown here is derived from an EMBL/GenBank/DDBJ whole genome shotgun (WGS) entry which is preliminary data.</text>
</comment>
<accession>A0A139H809</accession>
<dbReference type="CDD" id="cd05233">
    <property type="entry name" value="SDR_c"/>
    <property type="match status" value="1"/>
</dbReference>
<dbReference type="Pfam" id="PF00106">
    <property type="entry name" value="adh_short"/>
    <property type="match status" value="1"/>
</dbReference>
<dbReference type="PRINTS" id="PR00080">
    <property type="entry name" value="SDRFAMILY"/>
</dbReference>
<dbReference type="Proteomes" id="UP000070133">
    <property type="component" value="Unassembled WGS sequence"/>
</dbReference>
<organism evidence="3 4">
    <name type="scientific">Pseudocercospora eumusae</name>
    <dbReference type="NCBI Taxonomy" id="321146"/>
    <lineage>
        <taxon>Eukaryota</taxon>
        <taxon>Fungi</taxon>
        <taxon>Dikarya</taxon>
        <taxon>Ascomycota</taxon>
        <taxon>Pezizomycotina</taxon>
        <taxon>Dothideomycetes</taxon>
        <taxon>Dothideomycetidae</taxon>
        <taxon>Mycosphaerellales</taxon>
        <taxon>Mycosphaerellaceae</taxon>
        <taxon>Pseudocercospora</taxon>
    </lineage>
</organism>
<sequence>MTLFPGVALVTGAASGIGQATAISFAREGCRKIAIADRNAAGLAETSKAIEEAASGEIVYIVSQTVDISQEAQVEGFVHRVVRDLGRIDYAANCAGILSSNQPSTETSYADFDKINSVNYRGCWLSSRAEIKQMLLQEPLQSHDGRPGNRGSIVNIASQLGLVGRPAARKEKHPDPKIPLTITYTNKNPAAYCASKAAVISLTQCDAIDYSKHNIRINCVCPGIIDTPMTRPQISSILAPAITIAPMNRPGTAQEIADAVLFLCSSKATFVQGSAMVVDGGYIIN</sequence>
<dbReference type="OrthoDB" id="5840532at2759"/>
<gene>
    <name evidence="3" type="ORF">AC578_4335</name>
</gene>
<dbReference type="EMBL" id="LFZN01000110">
    <property type="protein sequence ID" value="KXS98595.1"/>
    <property type="molecule type" value="Genomic_DNA"/>
</dbReference>
<name>A0A139H809_9PEZI</name>
<dbReference type="SUPFAM" id="SSF51735">
    <property type="entry name" value="NAD(P)-binding Rossmann-fold domains"/>
    <property type="match status" value="1"/>
</dbReference>
<evidence type="ECO:0000313" key="4">
    <source>
        <dbReference type="Proteomes" id="UP000070133"/>
    </source>
</evidence>
<dbReference type="Pfam" id="PF13561">
    <property type="entry name" value="adh_short_C2"/>
    <property type="match status" value="1"/>
</dbReference>
<dbReference type="InterPro" id="IPR002347">
    <property type="entry name" value="SDR_fam"/>
</dbReference>
<dbReference type="Gene3D" id="3.40.50.720">
    <property type="entry name" value="NAD(P)-binding Rossmann-like Domain"/>
    <property type="match status" value="1"/>
</dbReference>
<dbReference type="InterPro" id="IPR036291">
    <property type="entry name" value="NAD(P)-bd_dom_sf"/>
</dbReference>
<reference evidence="3 4" key="1">
    <citation type="submission" date="2015-07" db="EMBL/GenBank/DDBJ databases">
        <title>Comparative genomics of the Sigatoka disease complex on banana suggests a link between parallel evolutionary changes in Pseudocercospora fijiensis and Pseudocercospora eumusae and increased virulence on the banana host.</title>
        <authorList>
            <person name="Chang T.-C."/>
            <person name="Salvucci A."/>
            <person name="Crous P.W."/>
            <person name="Stergiopoulos I."/>
        </authorList>
    </citation>
    <scope>NUCLEOTIDE SEQUENCE [LARGE SCALE GENOMIC DNA]</scope>
    <source>
        <strain evidence="3 4">CBS 114824</strain>
    </source>
</reference>
<evidence type="ECO:0000256" key="2">
    <source>
        <dbReference type="RuleBase" id="RU000363"/>
    </source>
</evidence>
<dbReference type="PRINTS" id="PR00081">
    <property type="entry name" value="GDHRDH"/>
</dbReference>
<dbReference type="PANTHER" id="PTHR42760">
    <property type="entry name" value="SHORT-CHAIN DEHYDROGENASES/REDUCTASES FAMILY MEMBER"/>
    <property type="match status" value="1"/>
</dbReference>
<dbReference type="AlphaFoldDB" id="A0A139H809"/>
<dbReference type="GO" id="GO:0016616">
    <property type="term" value="F:oxidoreductase activity, acting on the CH-OH group of donors, NAD or NADP as acceptor"/>
    <property type="evidence" value="ECO:0007669"/>
    <property type="project" value="TreeGrafter"/>
</dbReference>
<comment type="similarity">
    <text evidence="1 2">Belongs to the short-chain dehydrogenases/reductases (SDR) family.</text>
</comment>